<dbReference type="EMBL" id="SNRW01048857">
    <property type="protein sequence ID" value="KAA6312285.1"/>
    <property type="molecule type" value="Genomic_DNA"/>
</dbReference>
<organism evidence="1 2">
    <name type="scientific">Streblomastix strix</name>
    <dbReference type="NCBI Taxonomy" id="222440"/>
    <lineage>
        <taxon>Eukaryota</taxon>
        <taxon>Metamonada</taxon>
        <taxon>Preaxostyla</taxon>
        <taxon>Oxymonadida</taxon>
        <taxon>Streblomastigidae</taxon>
        <taxon>Streblomastix</taxon>
    </lineage>
</organism>
<dbReference type="AlphaFoldDB" id="A0A5J4PS28"/>
<proteinExistence type="predicted"/>
<reference evidence="1 2" key="1">
    <citation type="submission" date="2019-03" db="EMBL/GenBank/DDBJ databases">
        <title>Single cell metagenomics reveals metabolic interactions within the superorganism composed of flagellate Streblomastix strix and complex community of Bacteroidetes bacteria on its surface.</title>
        <authorList>
            <person name="Treitli S.C."/>
            <person name="Kolisko M."/>
            <person name="Husnik F."/>
            <person name="Keeling P."/>
            <person name="Hampl V."/>
        </authorList>
    </citation>
    <scope>NUCLEOTIDE SEQUENCE [LARGE SCALE GENOMIC DNA]</scope>
    <source>
        <strain evidence="1">ST1C</strain>
    </source>
</reference>
<evidence type="ECO:0000313" key="1">
    <source>
        <dbReference type="EMBL" id="KAA6312285.1"/>
    </source>
</evidence>
<name>A0A5J4PS28_9EUKA</name>
<evidence type="ECO:0000313" key="2">
    <source>
        <dbReference type="Proteomes" id="UP000324800"/>
    </source>
</evidence>
<sequence>MASTVKEINDIFYGLPRFEQVFKKMQDQAILIRSDNTIAVYDIWKWKVKESQKERIMQGNGTQQQTHFRDCVVLGTTH</sequence>
<gene>
    <name evidence="1" type="ORF">EZS28_055953</name>
</gene>
<comment type="caution">
    <text evidence="1">The sequence shown here is derived from an EMBL/GenBank/DDBJ whole genome shotgun (WGS) entry which is preliminary data.</text>
</comment>
<protein>
    <submittedName>
        <fullName evidence="1">Uncharacterized protein</fullName>
    </submittedName>
</protein>
<dbReference type="Proteomes" id="UP000324800">
    <property type="component" value="Unassembled WGS sequence"/>
</dbReference>
<accession>A0A5J4PS28</accession>